<proteinExistence type="predicted"/>
<name>A0A813GJD1_POLGL</name>
<evidence type="ECO:0000313" key="3">
    <source>
        <dbReference type="Proteomes" id="UP000654075"/>
    </source>
</evidence>
<protein>
    <submittedName>
        <fullName evidence="1">Uncharacterized protein</fullName>
    </submittedName>
</protein>
<dbReference type="OMA" id="TYVEWIT"/>
<organism evidence="1 3">
    <name type="scientific">Polarella glacialis</name>
    <name type="common">Dinoflagellate</name>
    <dbReference type="NCBI Taxonomy" id="89957"/>
    <lineage>
        <taxon>Eukaryota</taxon>
        <taxon>Sar</taxon>
        <taxon>Alveolata</taxon>
        <taxon>Dinophyceae</taxon>
        <taxon>Suessiales</taxon>
        <taxon>Suessiaceae</taxon>
        <taxon>Polarella</taxon>
    </lineage>
</organism>
<evidence type="ECO:0000313" key="2">
    <source>
        <dbReference type="EMBL" id="CAE8673958.1"/>
    </source>
</evidence>
<dbReference type="Gene3D" id="3.30.530.20">
    <property type="match status" value="1"/>
</dbReference>
<dbReference type="EMBL" id="CAJNNV010028983">
    <property type="protein sequence ID" value="CAE8626523.1"/>
    <property type="molecule type" value="Genomic_DNA"/>
</dbReference>
<comment type="caution">
    <text evidence="1">The sequence shown here is derived from an EMBL/GenBank/DDBJ whole genome shotgun (WGS) entry which is preliminary data.</text>
</comment>
<reference evidence="1" key="1">
    <citation type="submission" date="2021-02" db="EMBL/GenBank/DDBJ databases">
        <authorList>
            <person name="Dougan E. K."/>
            <person name="Rhodes N."/>
            <person name="Thang M."/>
            <person name="Chan C."/>
        </authorList>
    </citation>
    <scope>NUCLEOTIDE SEQUENCE</scope>
</reference>
<dbReference type="EMBL" id="CAJNNW010024732">
    <property type="protein sequence ID" value="CAE8673958.1"/>
    <property type="molecule type" value="Genomic_DNA"/>
</dbReference>
<dbReference type="Proteomes" id="UP000654075">
    <property type="component" value="Unassembled WGS sequence"/>
</dbReference>
<gene>
    <name evidence="1" type="ORF">PGLA1383_LOCUS43450</name>
    <name evidence="2" type="ORF">PGLA2088_LOCUS18749</name>
</gene>
<dbReference type="AlphaFoldDB" id="A0A813GJD1"/>
<dbReference type="InterPro" id="IPR023393">
    <property type="entry name" value="START-like_dom_sf"/>
</dbReference>
<dbReference type="Proteomes" id="UP000626109">
    <property type="component" value="Unassembled WGS sequence"/>
</dbReference>
<sequence>MTAAHAGYALESAVVPGDLDSVWDLIKPMTFKFNTKVSQAKRENGEEEGSLGQFSIAYTDNTVQTLRVVEISERLPNKRSIGMELVCSDPPVSYSSRMDQIVVSAVTHSDVPSVFIEFSSDFSTDATLEAIEDSKYKKRDFFNDLRSFLGPPGSAPSKA</sequence>
<keyword evidence="3" id="KW-1185">Reference proteome</keyword>
<dbReference type="OrthoDB" id="10255646at2759"/>
<accession>A0A813GJD1</accession>
<evidence type="ECO:0000313" key="1">
    <source>
        <dbReference type="EMBL" id="CAE8626523.1"/>
    </source>
</evidence>